<proteinExistence type="predicted"/>
<reference evidence="2" key="1">
    <citation type="submission" date="2020-05" db="EMBL/GenBank/DDBJ databases">
        <title>Phylogenomic resolution of chytrid fungi.</title>
        <authorList>
            <person name="Stajich J.E."/>
            <person name="Amses K."/>
            <person name="Simmons R."/>
            <person name="Seto K."/>
            <person name="Myers J."/>
            <person name="Bonds A."/>
            <person name="Quandt C.A."/>
            <person name="Barry K."/>
            <person name="Liu P."/>
            <person name="Grigoriev I."/>
            <person name="Longcore J.E."/>
            <person name="James T.Y."/>
        </authorList>
    </citation>
    <scope>NUCLEOTIDE SEQUENCE</scope>
    <source>
        <strain evidence="2">PLAUS21</strain>
    </source>
</reference>
<dbReference type="AlphaFoldDB" id="A0AAD5UFQ8"/>
<sequence length="193" mass="21644">MEIFQRLVEVAGTKEFIPLLSSIQHYVLKLKWAREGTWNTGYIVPWMSLYSCLGGASQLVSIATHYTESITLSNVGFQDADLCSTMGFKSPLIKAPMNVYGGGARPVEINKEEWNELLINGLNSTKKDIVFPIKKRFKTSIPPPEKKVEKKRDRKRATPYSKSKIINAMMDLEKIERVVNPISSPHFAASAGP</sequence>
<protein>
    <submittedName>
        <fullName evidence="2">Uncharacterized protein</fullName>
    </submittedName>
</protein>
<evidence type="ECO:0000313" key="2">
    <source>
        <dbReference type="EMBL" id="KAJ3256795.1"/>
    </source>
</evidence>
<feature type="region of interest" description="Disordered" evidence="1">
    <location>
        <begin position="142"/>
        <end position="161"/>
    </location>
</feature>
<evidence type="ECO:0000256" key="1">
    <source>
        <dbReference type="SAM" id="MobiDB-lite"/>
    </source>
</evidence>
<evidence type="ECO:0000313" key="3">
    <source>
        <dbReference type="Proteomes" id="UP001210925"/>
    </source>
</evidence>
<dbReference type="EMBL" id="JADGKB010000046">
    <property type="protein sequence ID" value="KAJ3256795.1"/>
    <property type="molecule type" value="Genomic_DNA"/>
</dbReference>
<organism evidence="2 3">
    <name type="scientific">Boothiomyces macroporosus</name>
    <dbReference type="NCBI Taxonomy" id="261099"/>
    <lineage>
        <taxon>Eukaryota</taxon>
        <taxon>Fungi</taxon>
        <taxon>Fungi incertae sedis</taxon>
        <taxon>Chytridiomycota</taxon>
        <taxon>Chytridiomycota incertae sedis</taxon>
        <taxon>Chytridiomycetes</taxon>
        <taxon>Rhizophydiales</taxon>
        <taxon>Terramycetaceae</taxon>
        <taxon>Boothiomyces</taxon>
    </lineage>
</organism>
<gene>
    <name evidence="2" type="ORF">HK103_005169</name>
</gene>
<dbReference type="Proteomes" id="UP001210925">
    <property type="component" value="Unassembled WGS sequence"/>
</dbReference>
<comment type="caution">
    <text evidence="2">The sequence shown here is derived from an EMBL/GenBank/DDBJ whole genome shotgun (WGS) entry which is preliminary data.</text>
</comment>
<name>A0AAD5UFQ8_9FUNG</name>
<keyword evidence="3" id="KW-1185">Reference proteome</keyword>
<accession>A0AAD5UFQ8</accession>